<evidence type="ECO:0000256" key="8">
    <source>
        <dbReference type="PIRSR" id="PIRSR001434-2"/>
    </source>
</evidence>
<evidence type="ECO:0000256" key="4">
    <source>
        <dbReference type="ARBA" id="ARBA00023239"/>
    </source>
</evidence>
<dbReference type="InterPro" id="IPR006233">
    <property type="entry name" value="Cys_b_lyase_bac"/>
</dbReference>
<gene>
    <name evidence="10" type="primary">metC</name>
    <name evidence="10" type="ORF">E6W36_02265</name>
</gene>
<organism evidence="10 11">
    <name type="scientific">Hankyongella ginsenosidimutans</name>
    <dbReference type="NCBI Taxonomy" id="1763828"/>
    <lineage>
        <taxon>Bacteria</taxon>
        <taxon>Pseudomonadati</taxon>
        <taxon>Pseudomonadota</taxon>
        <taxon>Alphaproteobacteria</taxon>
        <taxon>Sphingomonadales</taxon>
        <taxon>Sphingomonadaceae</taxon>
        <taxon>Hankyongella</taxon>
    </lineage>
</organism>
<protein>
    <submittedName>
        <fullName evidence="10">Cystathionine beta-lyase</fullName>
        <ecNumber evidence="10">4.4.1.8</ecNumber>
    </submittedName>
</protein>
<keyword evidence="11" id="KW-1185">Reference proteome</keyword>
<evidence type="ECO:0000256" key="6">
    <source>
        <dbReference type="ARBA" id="ARBA00047517"/>
    </source>
</evidence>
<dbReference type="GO" id="GO:0019346">
    <property type="term" value="P:transsulfuration"/>
    <property type="evidence" value="ECO:0007669"/>
    <property type="project" value="InterPro"/>
</dbReference>
<sequence length="394" mass="42510">MSNDENFAPATRLIHAGRRPEWTHGVVNPPVYHASTCIFDTLAEMDARVRDPSSGLYYGRRGTPTQWALEEALTQMEPAPAAKLFPSGLAAVAGALLAVLKCGDHLLMVDSVYEPTRTLCDRRLKALGIETTYYAPGADIAPLLRPNTRAVFTESPGSLTFEVQDIPALAEAAHKAGALVLMDNTWATSLYFKALPHGVDVMVQALTKYVVGHSDALLGAATTTPELWKDFAAAVHNFGYCAAPDDAMLALRGLRTLDVRLARHHANGFAVARWLEGHPEVARVLHPALPGAPGHALWQRDFSGASGLFAMQLRRGERADLAALVDGLKLFKMGFSWGGYESLILPVRLAGIRTADPWPDEGGPLVRLHIGLEDPADLIADLDAGLQRYSAAVT</sequence>
<dbReference type="PANTHER" id="PTHR43500:SF1">
    <property type="entry name" value="CYSTATHIONINE BETA-LYASE-RELATED"/>
    <property type="match status" value="1"/>
</dbReference>
<evidence type="ECO:0000256" key="1">
    <source>
        <dbReference type="ARBA" id="ARBA00001933"/>
    </source>
</evidence>
<dbReference type="InterPro" id="IPR054542">
    <property type="entry name" value="Cys_met_metab_PP"/>
</dbReference>
<comment type="cofactor">
    <cofactor evidence="1 9">
        <name>pyridoxal 5'-phosphate</name>
        <dbReference type="ChEBI" id="CHEBI:597326"/>
    </cofactor>
</comment>
<accession>A0A4D7CBN2</accession>
<evidence type="ECO:0000256" key="7">
    <source>
        <dbReference type="ARBA" id="ARBA00047625"/>
    </source>
</evidence>
<evidence type="ECO:0000256" key="3">
    <source>
        <dbReference type="ARBA" id="ARBA00022898"/>
    </source>
</evidence>
<evidence type="ECO:0000256" key="5">
    <source>
        <dbReference type="ARBA" id="ARBA00046315"/>
    </source>
</evidence>
<dbReference type="RefSeq" id="WP_222873623.1">
    <property type="nucleotide sequence ID" value="NZ_CP039704.1"/>
</dbReference>
<evidence type="ECO:0000256" key="2">
    <source>
        <dbReference type="ARBA" id="ARBA00009077"/>
    </source>
</evidence>
<dbReference type="Gene3D" id="3.40.640.10">
    <property type="entry name" value="Type I PLP-dependent aspartate aminotransferase-like (Major domain)"/>
    <property type="match status" value="1"/>
</dbReference>
<proteinExistence type="inferred from homology"/>
<dbReference type="KEGG" id="hgn:E6W36_02265"/>
<name>A0A4D7CBN2_9SPHN</name>
<dbReference type="PIRSF" id="PIRSF001434">
    <property type="entry name" value="CGS"/>
    <property type="match status" value="1"/>
</dbReference>
<keyword evidence="4 10" id="KW-0456">Lyase</keyword>
<dbReference type="InterPro" id="IPR015421">
    <property type="entry name" value="PyrdxlP-dep_Trfase_major"/>
</dbReference>
<reference evidence="11" key="1">
    <citation type="submission" date="2019-04" db="EMBL/GenBank/DDBJ databases">
        <title>Complete genome sequence of Sphingomonas sp. W1-2-3.</title>
        <authorList>
            <person name="Im W.T."/>
        </authorList>
    </citation>
    <scope>NUCLEOTIDE SEQUENCE [LARGE SCALE GENOMIC DNA]</scope>
    <source>
        <strain evidence="11">W1-2-3</strain>
    </source>
</reference>
<dbReference type="PANTHER" id="PTHR43500">
    <property type="entry name" value="CYSTATHIONINE BETA-LYASE-RELATED"/>
    <property type="match status" value="1"/>
</dbReference>
<keyword evidence="3 8" id="KW-0663">Pyridoxal phosphate</keyword>
<dbReference type="EMBL" id="CP039704">
    <property type="protein sequence ID" value="QCI78852.1"/>
    <property type="molecule type" value="Genomic_DNA"/>
</dbReference>
<feature type="modified residue" description="N6-(pyridoxal phosphate)lysine" evidence="8">
    <location>
        <position position="208"/>
    </location>
</feature>
<dbReference type="EC" id="4.4.1.8" evidence="10"/>
<evidence type="ECO:0000313" key="10">
    <source>
        <dbReference type="EMBL" id="QCI78852.1"/>
    </source>
</evidence>
<dbReference type="Pfam" id="PF01053">
    <property type="entry name" value="Cys_Met_Meta_PP"/>
    <property type="match status" value="1"/>
</dbReference>
<dbReference type="AlphaFoldDB" id="A0A4D7CBN2"/>
<dbReference type="InterPro" id="IPR000277">
    <property type="entry name" value="Cys/Met-Metab_PyrdxlP-dep_enz"/>
</dbReference>
<dbReference type="PROSITE" id="PS00868">
    <property type="entry name" value="CYS_MET_METAB_PP"/>
    <property type="match status" value="1"/>
</dbReference>
<comment type="similarity">
    <text evidence="2 9">Belongs to the trans-sulfuration enzymes family.</text>
</comment>
<dbReference type="InterPro" id="IPR015424">
    <property type="entry name" value="PyrdxlP-dep_Trfase"/>
</dbReference>
<comment type="pathway">
    <text evidence="5">Amino-acid biosynthesis; L-methionine biosynthesis via de novo pathway; L-homocysteine from L-cystathionine: step 1/1.</text>
</comment>
<dbReference type="InterPro" id="IPR015422">
    <property type="entry name" value="PyrdxlP-dep_Trfase_small"/>
</dbReference>
<comment type="catalytic activity">
    <reaction evidence="6">
        <text>L,L-cystathionine + H2O = L-homocysteine + pyruvate + NH4(+)</text>
        <dbReference type="Rhea" id="RHEA:13965"/>
        <dbReference type="ChEBI" id="CHEBI:15361"/>
        <dbReference type="ChEBI" id="CHEBI:15377"/>
        <dbReference type="ChEBI" id="CHEBI:28938"/>
        <dbReference type="ChEBI" id="CHEBI:58161"/>
        <dbReference type="ChEBI" id="CHEBI:58199"/>
    </reaction>
</comment>
<comment type="catalytic activity">
    <reaction evidence="7">
        <text>an S-substituted L-cysteine + H2O = a thiol + pyruvate + NH4(+)</text>
        <dbReference type="Rhea" id="RHEA:18121"/>
        <dbReference type="ChEBI" id="CHEBI:15361"/>
        <dbReference type="ChEBI" id="CHEBI:15377"/>
        <dbReference type="ChEBI" id="CHEBI:28938"/>
        <dbReference type="ChEBI" id="CHEBI:29256"/>
        <dbReference type="ChEBI" id="CHEBI:58717"/>
        <dbReference type="EC" id="4.4.1.13"/>
    </reaction>
</comment>
<dbReference type="GO" id="GO:0047804">
    <property type="term" value="F:cysteine-S-conjugate beta-lyase activity"/>
    <property type="evidence" value="ECO:0007669"/>
    <property type="project" value="UniProtKB-EC"/>
</dbReference>
<dbReference type="FunFam" id="3.40.640.10:FF:000046">
    <property type="entry name" value="Cystathionine gamma-lyase"/>
    <property type="match status" value="1"/>
</dbReference>
<dbReference type="GO" id="GO:0030170">
    <property type="term" value="F:pyridoxal phosphate binding"/>
    <property type="evidence" value="ECO:0007669"/>
    <property type="project" value="InterPro"/>
</dbReference>
<dbReference type="Proteomes" id="UP000298714">
    <property type="component" value="Chromosome"/>
</dbReference>
<dbReference type="Gene3D" id="3.90.1150.10">
    <property type="entry name" value="Aspartate Aminotransferase, domain 1"/>
    <property type="match status" value="1"/>
</dbReference>
<evidence type="ECO:0000256" key="9">
    <source>
        <dbReference type="RuleBase" id="RU362118"/>
    </source>
</evidence>
<dbReference type="SUPFAM" id="SSF53383">
    <property type="entry name" value="PLP-dependent transferases"/>
    <property type="match status" value="1"/>
</dbReference>
<dbReference type="GO" id="GO:0019450">
    <property type="term" value="P:L-cysteine catabolic process to pyruvate"/>
    <property type="evidence" value="ECO:0007669"/>
    <property type="project" value="TreeGrafter"/>
</dbReference>
<evidence type="ECO:0000313" key="11">
    <source>
        <dbReference type="Proteomes" id="UP000298714"/>
    </source>
</evidence>
<dbReference type="NCBIfam" id="TIGR01324">
    <property type="entry name" value="cysta_beta_ly_B"/>
    <property type="match status" value="1"/>
</dbReference>